<reference evidence="2" key="1">
    <citation type="journal article" date="2021" name="G3 (Bethesda)">
        <title>Genome and transcriptome analysis of the beet armyworm Spodoptera exigua reveals targets for pest control. .</title>
        <authorList>
            <person name="Simon S."/>
            <person name="Breeschoten T."/>
            <person name="Jansen H.J."/>
            <person name="Dirks R.P."/>
            <person name="Schranz M.E."/>
            <person name="Ros V.I.D."/>
        </authorList>
    </citation>
    <scope>NUCLEOTIDE SEQUENCE</scope>
    <source>
        <strain evidence="2">TB_SE_WUR_2020</strain>
    </source>
</reference>
<feature type="chain" id="PRO_5037090144" description="Protein sleepless" evidence="1">
    <location>
        <begin position="25"/>
        <end position="132"/>
    </location>
</feature>
<dbReference type="Proteomes" id="UP000814243">
    <property type="component" value="Unassembled WGS sequence"/>
</dbReference>
<dbReference type="EMBL" id="JACEFF010000815">
    <property type="protein sequence ID" value="KAH9630633.1"/>
    <property type="molecule type" value="Genomic_DNA"/>
</dbReference>
<evidence type="ECO:0000313" key="2">
    <source>
        <dbReference type="EMBL" id="KAH9630633.1"/>
    </source>
</evidence>
<gene>
    <name evidence="2" type="ORF">HF086_007057</name>
</gene>
<comment type="caution">
    <text evidence="2">The sequence shown here is derived from an EMBL/GenBank/DDBJ whole genome shotgun (WGS) entry which is preliminary data.</text>
</comment>
<evidence type="ECO:0000256" key="1">
    <source>
        <dbReference type="SAM" id="SignalP"/>
    </source>
</evidence>
<proteinExistence type="predicted"/>
<accession>A0A922SB48</accession>
<protein>
    <recommendedName>
        <fullName evidence="4">Protein sleepless</fullName>
    </recommendedName>
</protein>
<keyword evidence="1" id="KW-0732">Signal</keyword>
<sequence length="132" mass="14893">MPSLQKKIFLCLCISFATFKTVYSINCYQCSGTDSNNPFQCNEFLENDVDLQPTDCATIHNAQYCIKHVGRFEDKNNYEKYLGLAIECYQCNSSSTMECGDGLMNLDGGILKPMPCDHVYNALYCIKLTGSY</sequence>
<evidence type="ECO:0008006" key="4">
    <source>
        <dbReference type="Google" id="ProtNLM"/>
    </source>
</evidence>
<dbReference type="AlphaFoldDB" id="A0A922SB48"/>
<name>A0A922SB48_SPOEX</name>
<feature type="signal peptide" evidence="1">
    <location>
        <begin position="1"/>
        <end position="24"/>
    </location>
</feature>
<organism evidence="2 3">
    <name type="scientific">Spodoptera exigua</name>
    <name type="common">Beet armyworm</name>
    <name type="synonym">Noctua fulgens</name>
    <dbReference type="NCBI Taxonomy" id="7107"/>
    <lineage>
        <taxon>Eukaryota</taxon>
        <taxon>Metazoa</taxon>
        <taxon>Ecdysozoa</taxon>
        <taxon>Arthropoda</taxon>
        <taxon>Hexapoda</taxon>
        <taxon>Insecta</taxon>
        <taxon>Pterygota</taxon>
        <taxon>Neoptera</taxon>
        <taxon>Endopterygota</taxon>
        <taxon>Lepidoptera</taxon>
        <taxon>Glossata</taxon>
        <taxon>Ditrysia</taxon>
        <taxon>Noctuoidea</taxon>
        <taxon>Noctuidae</taxon>
        <taxon>Amphipyrinae</taxon>
        <taxon>Spodoptera</taxon>
    </lineage>
</organism>
<evidence type="ECO:0000313" key="3">
    <source>
        <dbReference type="Proteomes" id="UP000814243"/>
    </source>
</evidence>